<dbReference type="PRINTS" id="PR01345">
    <property type="entry name" value="CERVTRCPTASE"/>
</dbReference>
<evidence type="ECO:0000313" key="2">
    <source>
        <dbReference type="Proteomes" id="UP001283361"/>
    </source>
</evidence>
<dbReference type="PANTHER" id="PTHR33395">
    <property type="entry name" value="TRANSCRIPTASE, PUTATIVE-RELATED-RELATED"/>
    <property type="match status" value="1"/>
</dbReference>
<dbReference type="PANTHER" id="PTHR33395:SF22">
    <property type="entry name" value="REVERSE TRANSCRIPTASE DOMAIN-CONTAINING PROTEIN"/>
    <property type="match status" value="1"/>
</dbReference>
<accession>A0AAE0ZX99</accession>
<proteinExistence type="predicted"/>
<dbReference type="Proteomes" id="UP001283361">
    <property type="component" value="Unassembled WGS sequence"/>
</dbReference>
<gene>
    <name evidence="1" type="ORF">RRG08_008862</name>
</gene>
<dbReference type="GO" id="GO:0061343">
    <property type="term" value="P:cell adhesion involved in heart morphogenesis"/>
    <property type="evidence" value="ECO:0007669"/>
    <property type="project" value="TreeGrafter"/>
</dbReference>
<sequence length="466" mass="53600">MNEYLSNIDWEAQLNNLNVEEAWQLFMAEINEVKRRYVPEKSITGDRKKWLDGGTLSAVQKKHKMYRRWIETRDGQHYQEYAKARNKAARECRKAKIRLEKTVAEQAKRNPKSFWSYVKAKTSTRSGIGDLKRDDGTIASTDKEKVQVLNDFFQSVFTEEPDGELPKAPQFTFNSPLTNIYFKTEDIRKLLTKLKSGKAAGPDDIPTILLTETAETLALPISIIFRKSLDEGRVPTSDQTYFMADKNSTSNKHPLKNSKAEKDLGVVVDSQLNFKDHISQATTKANRILGVIRSSFDHLTDHTFVQLYKALVRPILEYGHLVWQPVLETLQQDIEDVQRRDTKLIGHLKDKLYPERLSILKLPSLEHRRRRGDMIDLFKYVTGIYDASRPIFELAPNSNTRGHSKKLIKKRSRLAVRSNFFSERVVSGWNSLPESVVSAPSVNAFKNSLDTHWATHPAIYNPECYN</sequence>
<evidence type="ECO:0000313" key="1">
    <source>
        <dbReference type="EMBL" id="KAK3777007.1"/>
    </source>
</evidence>
<keyword evidence="2" id="KW-1185">Reference proteome</keyword>
<name>A0AAE0ZX99_9GAST</name>
<evidence type="ECO:0008006" key="3">
    <source>
        <dbReference type="Google" id="ProtNLM"/>
    </source>
</evidence>
<comment type="caution">
    <text evidence="1">The sequence shown here is derived from an EMBL/GenBank/DDBJ whole genome shotgun (WGS) entry which is preliminary data.</text>
</comment>
<reference evidence="1" key="1">
    <citation type="journal article" date="2023" name="G3 (Bethesda)">
        <title>A reference genome for the long-term kleptoplast-retaining sea slug Elysia crispata morphotype clarki.</title>
        <authorList>
            <person name="Eastman K.E."/>
            <person name="Pendleton A.L."/>
            <person name="Shaikh M.A."/>
            <person name="Suttiyut T."/>
            <person name="Ogas R."/>
            <person name="Tomko P."/>
            <person name="Gavelis G."/>
            <person name="Widhalm J.R."/>
            <person name="Wisecaver J.H."/>
        </authorList>
    </citation>
    <scope>NUCLEOTIDE SEQUENCE</scope>
    <source>
        <strain evidence="1">ECLA1</strain>
    </source>
</reference>
<dbReference type="GO" id="GO:0031012">
    <property type="term" value="C:extracellular matrix"/>
    <property type="evidence" value="ECO:0007669"/>
    <property type="project" value="TreeGrafter"/>
</dbReference>
<dbReference type="EMBL" id="JAWDGP010003139">
    <property type="protein sequence ID" value="KAK3777007.1"/>
    <property type="molecule type" value="Genomic_DNA"/>
</dbReference>
<protein>
    <recommendedName>
        <fullName evidence="3">Reverse transcriptase domain-containing protein</fullName>
    </recommendedName>
</protein>
<dbReference type="AlphaFoldDB" id="A0AAE0ZX99"/>
<organism evidence="1 2">
    <name type="scientific">Elysia crispata</name>
    <name type="common">lettuce slug</name>
    <dbReference type="NCBI Taxonomy" id="231223"/>
    <lineage>
        <taxon>Eukaryota</taxon>
        <taxon>Metazoa</taxon>
        <taxon>Spiralia</taxon>
        <taxon>Lophotrochozoa</taxon>
        <taxon>Mollusca</taxon>
        <taxon>Gastropoda</taxon>
        <taxon>Heterobranchia</taxon>
        <taxon>Euthyneura</taxon>
        <taxon>Panpulmonata</taxon>
        <taxon>Sacoglossa</taxon>
        <taxon>Placobranchoidea</taxon>
        <taxon>Plakobranchidae</taxon>
        <taxon>Elysia</taxon>
    </lineage>
</organism>
<dbReference type="GO" id="GO:0007508">
    <property type="term" value="P:larval heart development"/>
    <property type="evidence" value="ECO:0007669"/>
    <property type="project" value="TreeGrafter"/>
</dbReference>